<name>A0AAV4V1K2_CAEEX</name>
<organism evidence="2 3">
    <name type="scientific">Caerostris extrusa</name>
    <name type="common">Bark spider</name>
    <name type="synonym">Caerostris bankana</name>
    <dbReference type="NCBI Taxonomy" id="172846"/>
    <lineage>
        <taxon>Eukaryota</taxon>
        <taxon>Metazoa</taxon>
        <taxon>Ecdysozoa</taxon>
        <taxon>Arthropoda</taxon>
        <taxon>Chelicerata</taxon>
        <taxon>Arachnida</taxon>
        <taxon>Araneae</taxon>
        <taxon>Araneomorphae</taxon>
        <taxon>Entelegynae</taxon>
        <taxon>Araneoidea</taxon>
        <taxon>Araneidae</taxon>
        <taxon>Caerostris</taxon>
    </lineage>
</organism>
<dbReference type="AlphaFoldDB" id="A0AAV4V1K2"/>
<sequence>MMYRMILIDPSQHGIRRIMWKKASKYELYPLYMAQKWMDQCSPQCSYRNHKSRDISISRRHPRGRKKNSTESAATGNRCALLRTEKSPYGTKNSHPGLTIHVAAQIAALRRIDVECVLVSTYRNTKNVYNI</sequence>
<gene>
    <name evidence="2" type="ORF">CEXT_621351</name>
</gene>
<dbReference type="EMBL" id="BPLR01013804">
    <property type="protein sequence ID" value="GIY63913.1"/>
    <property type="molecule type" value="Genomic_DNA"/>
</dbReference>
<dbReference type="Proteomes" id="UP001054945">
    <property type="component" value="Unassembled WGS sequence"/>
</dbReference>
<evidence type="ECO:0000256" key="1">
    <source>
        <dbReference type="SAM" id="MobiDB-lite"/>
    </source>
</evidence>
<proteinExistence type="predicted"/>
<feature type="region of interest" description="Disordered" evidence="1">
    <location>
        <begin position="52"/>
        <end position="77"/>
    </location>
</feature>
<evidence type="ECO:0000313" key="2">
    <source>
        <dbReference type="EMBL" id="GIY63913.1"/>
    </source>
</evidence>
<feature type="compositionally biased region" description="Basic residues" evidence="1">
    <location>
        <begin position="58"/>
        <end position="67"/>
    </location>
</feature>
<reference evidence="2 3" key="1">
    <citation type="submission" date="2021-06" db="EMBL/GenBank/DDBJ databases">
        <title>Caerostris extrusa draft genome.</title>
        <authorList>
            <person name="Kono N."/>
            <person name="Arakawa K."/>
        </authorList>
    </citation>
    <scope>NUCLEOTIDE SEQUENCE [LARGE SCALE GENOMIC DNA]</scope>
</reference>
<comment type="caution">
    <text evidence="2">The sequence shown here is derived from an EMBL/GenBank/DDBJ whole genome shotgun (WGS) entry which is preliminary data.</text>
</comment>
<evidence type="ECO:0000313" key="3">
    <source>
        <dbReference type="Proteomes" id="UP001054945"/>
    </source>
</evidence>
<protein>
    <submittedName>
        <fullName evidence="2">Uncharacterized protein</fullName>
    </submittedName>
</protein>
<keyword evidence="3" id="KW-1185">Reference proteome</keyword>
<accession>A0AAV4V1K2</accession>